<reference evidence="1" key="1">
    <citation type="submission" date="2020-09" db="EMBL/GenBank/DDBJ databases">
        <title>Leviviricetes taxonomy.</title>
        <authorList>
            <person name="Stockdale S.R."/>
            <person name="Callanan J."/>
            <person name="Adriaenssens E.M."/>
            <person name="Kuhn J.H."/>
            <person name="Rumnieks J."/>
            <person name="Shkoporov A."/>
            <person name="Draper L.A."/>
            <person name="Ross P."/>
            <person name="Hill C."/>
        </authorList>
    </citation>
    <scope>NUCLEOTIDE SEQUENCE</scope>
</reference>
<name>A0A8S5L5G3_9VIRU</name>
<dbReference type="GO" id="GO:0019028">
    <property type="term" value="C:viral capsid"/>
    <property type="evidence" value="ECO:0007669"/>
    <property type="project" value="UniProtKB-KW"/>
</dbReference>
<dbReference type="Proteomes" id="UP000680753">
    <property type="component" value="Segment"/>
</dbReference>
<protein>
    <submittedName>
        <fullName evidence="1">Coat protein</fullName>
    </submittedName>
</protein>
<dbReference type="RefSeq" id="YP_010771182.1">
    <property type="nucleotide sequence ID" value="NC_074512.1"/>
</dbReference>
<gene>
    <name evidence="1" type="primary">SRR5467090_10_2</name>
</gene>
<dbReference type="EMBL" id="BK014119">
    <property type="protein sequence ID" value="DAD52490.1"/>
    <property type="molecule type" value="Genomic_RNA"/>
</dbReference>
<organism evidence="1 2">
    <name type="scientific">ssRNA phage SRR5467090_10</name>
    <dbReference type="NCBI Taxonomy" id="2786448"/>
    <lineage>
        <taxon>Viruses</taxon>
        <taxon>Riboviria</taxon>
        <taxon>Orthornavirae</taxon>
        <taxon>Lenarviricota</taxon>
        <taxon>Leviviricetes</taxon>
        <taxon>Timlovirales</taxon>
        <taxon>Steitzviridae</taxon>
        <taxon>Vernevirus</taxon>
        <taxon>Vernevirus sp. 'limadaptatum'</taxon>
    </lineage>
</organism>
<proteinExistence type="predicted"/>
<accession>A0A8S5L5G3</accession>
<dbReference type="KEGG" id="vg:80400842"/>
<dbReference type="GeneID" id="80400842"/>
<evidence type="ECO:0000313" key="1">
    <source>
        <dbReference type="EMBL" id="DAD52490.1"/>
    </source>
</evidence>
<evidence type="ECO:0000313" key="2">
    <source>
        <dbReference type="Proteomes" id="UP000680753"/>
    </source>
</evidence>
<keyword evidence="1" id="KW-0946">Virion</keyword>
<sequence length="117" mass="12788">MDNSVTINAHKYNLTRQDPTGQIRSALVEGVPYSLTTAYQETKQGGVPVIRTQRKVTVQAPVTVNGTLVPRAIEVGFVLSRPLDVLVSNPDLGKAVAELKAWVNTDTFLDEILNNEI</sequence>
<keyword evidence="1" id="KW-0167">Capsid protein</keyword>